<feature type="compositionally biased region" description="Basic and acidic residues" evidence="1">
    <location>
        <begin position="21"/>
        <end position="36"/>
    </location>
</feature>
<sequence>MPMIKRGKPVKDELPGTLQRSPKEAQETFAKAHDSAVETYGEGQRAHRTAYSALKHKFEKRGDHWEPKGRKGPSDPRAKNPQARRGRGKSYGGVDVEGSSKKELYERAADLDVQGRSKMTKEQLASAIARKQG</sequence>
<keyword evidence="3" id="KW-1185">Reference proteome</keyword>
<dbReference type="EMBL" id="VSFG01000009">
    <property type="protein sequence ID" value="TYB41911.1"/>
    <property type="molecule type" value="Genomic_DNA"/>
</dbReference>
<dbReference type="Pfam" id="PF06150">
    <property type="entry name" value="ChaB"/>
    <property type="match status" value="1"/>
</dbReference>
<reference evidence="2 3" key="1">
    <citation type="submission" date="2019-08" db="EMBL/GenBank/DDBJ databases">
        <title>Actinomadura sp. nov. CYP1-5 isolated from mountain soil.</title>
        <authorList>
            <person name="Songsumanus A."/>
            <person name="Kuncharoen N."/>
            <person name="Kudo T."/>
            <person name="Yuki M."/>
            <person name="Igarashi Y."/>
            <person name="Tanasupawat S."/>
        </authorList>
    </citation>
    <scope>NUCLEOTIDE SEQUENCE [LARGE SCALE GENOMIC DNA]</scope>
    <source>
        <strain evidence="2 3">JCM 14158</strain>
    </source>
</reference>
<feature type="region of interest" description="Disordered" evidence="1">
    <location>
        <begin position="1"/>
        <end position="133"/>
    </location>
</feature>
<proteinExistence type="predicted"/>
<evidence type="ECO:0000313" key="3">
    <source>
        <dbReference type="Proteomes" id="UP000323380"/>
    </source>
</evidence>
<gene>
    <name evidence="2" type="ORF">FXF69_33860</name>
</gene>
<protein>
    <submittedName>
        <fullName evidence="2">Cation transport regulator ChaB</fullName>
    </submittedName>
</protein>
<dbReference type="Proteomes" id="UP000323380">
    <property type="component" value="Unassembled WGS sequence"/>
</dbReference>
<dbReference type="SUPFAM" id="SSF140376">
    <property type="entry name" value="ChaB-like"/>
    <property type="match status" value="1"/>
</dbReference>
<feature type="compositionally biased region" description="Basic and acidic residues" evidence="1">
    <location>
        <begin position="60"/>
        <end position="78"/>
    </location>
</feature>
<dbReference type="InterPro" id="IPR037205">
    <property type="entry name" value="ChaB_sf"/>
</dbReference>
<feature type="compositionally biased region" description="Basic and acidic residues" evidence="1">
    <location>
        <begin position="98"/>
        <end position="121"/>
    </location>
</feature>
<evidence type="ECO:0000313" key="2">
    <source>
        <dbReference type="EMBL" id="TYB41911.1"/>
    </source>
</evidence>
<evidence type="ECO:0000256" key="1">
    <source>
        <dbReference type="SAM" id="MobiDB-lite"/>
    </source>
</evidence>
<dbReference type="AlphaFoldDB" id="A0A5D0NCC4"/>
<dbReference type="InterPro" id="IPR009317">
    <property type="entry name" value="ChaB"/>
</dbReference>
<name>A0A5D0NCC4_9ACTN</name>
<dbReference type="Gene3D" id="1.10.1740.70">
    <property type="entry name" value="ChaB"/>
    <property type="match status" value="1"/>
</dbReference>
<organism evidence="2 3">
    <name type="scientific">Actinomadura chibensis</name>
    <dbReference type="NCBI Taxonomy" id="392828"/>
    <lineage>
        <taxon>Bacteria</taxon>
        <taxon>Bacillati</taxon>
        <taxon>Actinomycetota</taxon>
        <taxon>Actinomycetes</taxon>
        <taxon>Streptosporangiales</taxon>
        <taxon>Thermomonosporaceae</taxon>
        <taxon>Actinomadura</taxon>
    </lineage>
</organism>
<dbReference type="RefSeq" id="WP_083980354.1">
    <property type="nucleotide sequence ID" value="NZ_VSFG01000009.1"/>
</dbReference>
<comment type="caution">
    <text evidence="2">The sequence shown here is derived from an EMBL/GenBank/DDBJ whole genome shotgun (WGS) entry which is preliminary data.</text>
</comment>
<dbReference type="STRING" id="1220554.GCA_001552135_01113"/>
<accession>A0A5D0NCC4</accession>